<organism evidence="1 2">
    <name type="scientific">Caerostris darwini</name>
    <dbReference type="NCBI Taxonomy" id="1538125"/>
    <lineage>
        <taxon>Eukaryota</taxon>
        <taxon>Metazoa</taxon>
        <taxon>Ecdysozoa</taxon>
        <taxon>Arthropoda</taxon>
        <taxon>Chelicerata</taxon>
        <taxon>Arachnida</taxon>
        <taxon>Araneae</taxon>
        <taxon>Araneomorphae</taxon>
        <taxon>Entelegynae</taxon>
        <taxon>Araneoidea</taxon>
        <taxon>Araneidae</taxon>
        <taxon>Caerostris</taxon>
    </lineage>
</organism>
<gene>
    <name evidence="1" type="ORF">CDAR_365571</name>
</gene>
<dbReference type="EMBL" id="BPLQ01006071">
    <property type="protein sequence ID" value="GIY19769.1"/>
    <property type="molecule type" value="Genomic_DNA"/>
</dbReference>
<reference evidence="1 2" key="1">
    <citation type="submission" date="2021-06" db="EMBL/GenBank/DDBJ databases">
        <title>Caerostris darwini draft genome.</title>
        <authorList>
            <person name="Kono N."/>
            <person name="Arakawa K."/>
        </authorList>
    </citation>
    <scope>NUCLEOTIDE SEQUENCE [LARGE SCALE GENOMIC DNA]</scope>
</reference>
<proteinExistence type="predicted"/>
<keyword evidence="2" id="KW-1185">Reference proteome</keyword>
<dbReference type="AlphaFoldDB" id="A0AAV4RFJ1"/>
<accession>A0AAV4RFJ1</accession>
<dbReference type="Proteomes" id="UP001054837">
    <property type="component" value="Unassembled WGS sequence"/>
</dbReference>
<name>A0AAV4RFJ1_9ARAC</name>
<evidence type="ECO:0000313" key="1">
    <source>
        <dbReference type="EMBL" id="GIY19769.1"/>
    </source>
</evidence>
<comment type="caution">
    <text evidence="1">The sequence shown here is derived from an EMBL/GenBank/DDBJ whole genome shotgun (WGS) entry which is preliminary data.</text>
</comment>
<protein>
    <submittedName>
        <fullName evidence="1">Uncharacterized protein</fullName>
    </submittedName>
</protein>
<sequence length="101" mass="11772">MFVQDFGVVNKGKCFYFLPFINERSRNAVRFLQITDETTNNYKSMLIGRAWKSRNDRSIRLFPEHKPSSYLECLGWSSVSPSKQLQRGKLQMCMSSVNDIP</sequence>
<evidence type="ECO:0000313" key="2">
    <source>
        <dbReference type="Proteomes" id="UP001054837"/>
    </source>
</evidence>